<organism evidence="1 2">
    <name type="scientific">Alteromonas australica</name>
    <dbReference type="NCBI Taxonomy" id="589873"/>
    <lineage>
        <taxon>Bacteria</taxon>
        <taxon>Pseudomonadati</taxon>
        <taxon>Pseudomonadota</taxon>
        <taxon>Gammaproteobacteria</taxon>
        <taxon>Alteromonadales</taxon>
        <taxon>Alteromonadaceae</taxon>
        <taxon>Alteromonas/Salinimonas group</taxon>
        <taxon>Alteromonas</taxon>
    </lineage>
</organism>
<gene>
    <name evidence="1" type="ORF">DCW74_17290</name>
</gene>
<accession>A0A350P859</accession>
<sequence length="166" mass="19403">MNIFVLDRDPKVAARMHCDKHVPKMILETAQMLSTAHHVYNTPQAPHVYKEAYLNHPCTIWVRESGNNYRWAFALYEYLLREFRYRRGKEHKSGGIKDLLAETPPLPALGLTTFAQAMPDEYKHEDAVQAYRAYYKGDKAPFAKWEWPTAQTPWWWDSQKIYAAGA</sequence>
<evidence type="ECO:0000313" key="2">
    <source>
        <dbReference type="Proteomes" id="UP000263517"/>
    </source>
</evidence>
<reference evidence="1 2" key="1">
    <citation type="journal article" date="2018" name="Nat. Biotechnol.">
        <title>A standardized bacterial taxonomy based on genome phylogeny substantially revises the tree of life.</title>
        <authorList>
            <person name="Parks D.H."/>
            <person name="Chuvochina M."/>
            <person name="Waite D.W."/>
            <person name="Rinke C."/>
            <person name="Skarshewski A."/>
            <person name="Chaumeil P.A."/>
            <person name="Hugenholtz P."/>
        </authorList>
    </citation>
    <scope>NUCLEOTIDE SEQUENCE [LARGE SCALE GENOMIC DNA]</scope>
    <source>
        <strain evidence="1">UBA11978</strain>
    </source>
</reference>
<protein>
    <submittedName>
        <fullName evidence="1">Uncharacterized protein</fullName>
    </submittedName>
</protein>
<comment type="caution">
    <text evidence="1">The sequence shown here is derived from an EMBL/GenBank/DDBJ whole genome shotgun (WGS) entry which is preliminary data.</text>
</comment>
<dbReference type="Proteomes" id="UP000263517">
    <property type="component" value="Unassembled WGS sequence"/>
</dbReference>
<name>A0A350P859_9ALTE</name>
<evidence type="ECO:0000313" key="1">
    <source>
        <dbReference type="EMBL" id="HAW77476.1"/>
    </source>
</evidence>
<dbReference type="EMBL" id="DNAN01000606">
    <property type="protein sequence ID" value="HAW77476.1"/>
    <property type="molecule type" value="Genomic_DNA"/>
</dbReference>
<dbReference type="AlphaFoldDB" id="A0A350P859"/>
<proteinExistence type="predicted"/>